<feature type="binding site" evidence="4">
    <location>
        <position position="449"/>
    </location>
    <ligand>
        <name>(S)-malate</name>
        <dbReference type="ChEBI" id="CHEBI:15589"/>
    </ligand>
</feature>
<feature type="domain" description="Malic enzyme NAD-binding" evidence="6">
    <location>
        <begin position="262"/>
        <end position="518"/>
    </location>
</feature>
<keyword evidence="5" id="KW-0479">Metal-binding</keyword>
<dbReference type="InterPro" id="IPR012302">
    <property type="entry name" value="Malic_NAD-bd"/>
</dbReference>
<gene>
    <name evidence="8" type="ORF">Ctob_003519</name>
    <name evidence="9" type="ORF">Ctob_011185</name>
</gene>
<dbReference type="InterPro" id="IPR037062">
    <property type="entry name" value="Malic_N_dom_sf"/>
</dbReference>
<dbReference type="GO" id="GO:0006108">
    <property type="term" value="P:malate metabolic process"/>
    <property type="evidence" value="ECO:0007669"/>
    <property type="project" value="TreeGrafter"/>
</dbReference>
<evidence type="ECO:0000259" key="6">
    <source>
        <dbReference type="SMART" id="SM00919"/>
    </source>
</evidence>
<feature type="active site" description="Proton acceptor" evidence="3">
    <location>
        <position position="166"/>
    </location>
</feature>
<feature type="binding site" evidence="5">
    <location>
        <position position="237"/>
    </location>
    <ligand>
        <name>a divalent metal cation</name>
        <dbReference type="ChEBI" id="CHEBI:60240"/>
    </ligand>
</feature>
<dbReference type="InterPro" id="IPR001891">
    <property type="entry name" value="Malic_OxRdtase"/>
</dbReference>
<name>A0A0M0LCH2_9EUKA</name>
<evidence type="ECO:0000256" key="5">
    <source>
        <dbReference type="PIRSR" id="PIRSR000106-3"/>
    </source>
</evidence>
<dbReference type="PANTHER" id="PTHR23406">
    <property type="entry name" value="MALIC ENZYME-RELATED"/>
    <property type="match status" value="1"/>
</dbReference>
<protein>
    <submittedName>
        <fullName evidence="9">Malic enzyme</fullName>
    </submittedName>
</protein>
<evidence type="ECO:0000313" key="8">
    <source>
        <dbReference type="EMBL" id="KOO28472.1"/>
    </source>
</evidence>
<keyword evidence="2" id="KW-0560">Oxidoreductase</keyword>
<dbReference type="PIRSF" id="PIRSF000106">
    <property type="entry name" value="ME"/>
    <property type="match status" value="1"/>
</dbReference>
<evidence type="ECO:0000313" key="9">
    <source>
        <dbReference type="EMBL" id="KOO48557.1"/>
    </source>
</evidence>
<dbReference type="Pfam" id="PF03949">
    <property type="entry name" value="Malic_M"/>
    <property type="match status" value="1"/>
</dbReference>
<dbReference type="PRINTS" id="PR00072">
    <property type="entry name" value="MALOXRDTASE"/>
</dbReference>
<evidence type="ECO:0000256" key="4">
    <source>
        <dbReference type="PIRSR" id="PIRSR000106-2"/>
    </source>
</evidence>
<dbReference type="Gene3D" id="3.40.50.720">
    <property type="entry name" value="NAD(P)-binding Rossmann-like Domain"/>
    <property type="match status" value="1"/>
</dbReference>
<evidence type="ECO:0000256" key="1">
    <source>
        <dbReference type="ARBA" id="ARBA00008785"/>
    </source>
</evidence>
<dbReference type="EMBL" id="JWZX01000540">
    <property type="protein sequence ID" value="KOO48557.1"/>
    <property type="molecule type" value="Genomic_DNA"/>
</dbReference>
<dbReference type="NCBIfam" id="NF010052">
    <property type="entry name" value="PRK13529.1"/>
    <property type="match status" value="1"/>
</dbReference>
<feature type="active site" description="Proton donor" evidence="3">
    <location>
        <position position="95"/>
    </location>
</feature>
<reference evidence="9" key="1">
    <citation type="submission" date="2014-12" db="EMBL/GenBank/DDBJ databases">
        <title>Draft genome of the oleaginous, mixotrophic haptophyte, Chrysochromulina tobin.</title>
        <authorList>
            <person name="Hovde B.T."/>
            <person name="Starkenburg S.R."/>
            <person name="Cattolico R.A."/>
        </authorList>
    </citation>
    <scope>NUCLEOTIDE SEQUENCE</scope>
    <source>
        <strain evidence="9">CCMP291</strain>
    </source>
</reference>
<dbReference type="SUPFAM" id="SSF53223">
    <property type="entry name" value="Aminoacid dehydrogenase-like, N-terminal domain"/>
    <property type="match status" value="1"/>
</dbReference>
<feature type="binding site" evidence="4">
    <location>
        <position position="148"/>
    </location>
    <ligand>
        <name>(S)-malate</name>
        <dbReference type="ChEBI" id="CHEBI:15589"/>
    </ligand>
</feature>
<evidence type="ECO:0000256" key="3">
    <source>
        <dbReference type="PIRSR" id="PIRSR000106-1"/>
    </source>
</evidence>
<organism evidence="9 10">
    <name type="scientific">Chrysochromulina tobinii</name>
    <dbReference type="NCBI Taxonomy" id="1460289"/>
    <lineage>
        <taxon>Eukaryota</taxon>
        <taxon>Haptista</taxon>
        <taxon>Haptophyta</taxon>
        <taxon>Prymnesiophyceae</taxon>
        <taxon>Prymnesiales</taxon>
        <taxon>Chrysochromulinaceae</taxon>
        <taxon>Chrysochromulina</taxon>
    </lineage>
</organism>
<dbReference type="InterPro" id="IPR012301">
    <property type="entry name" value="Malic_N_dom"/>
</dbReference>
<dbReference type="PANTHER" id="PTHR23406:SF32">
    <property type="entry name" value="NADP-DEPENDENT MALIC ENZYME"/>
    <property type="match status" value="1"/>
</dbReference>
<dbReference type="SUPFAM" id="SSF51735">
    <property type="entry name" value="NAD(P)-binding Rossmann-fold domains"/>
    <property type="match status" value="1"/>
</dbReference>
<comment type="cofactor">
    <cofactor evidence="5">
        <name>Mg(2+)</name>
        <dbReference type="ChEBI" id="CHEBI:18420"/>
    </cofactor>
    <cofactor evidence="5">
        <name>Mn(2+)</name>
        <dbReference type="ChEBI" id="CHEBI:29035"/>
    </cofactor>
    <text evidence="5">Divalent metal cations. Prefers magnesium or manganese.</text>
</comment>
<accession>A0A0M0LCH2</accession>
<dbReference type="Gene3D" id="3.40.50.10380">
    <property type="entry name" value="Malic enzyme, N-terminal domain"/>
    <property type="match status" value="1"/>
</dbReference>
<keyword evidence="10" id="KW-1185">Reference proteome</keyword>
<comment type="caution">
    <text evidence="9">The sequence shown here is derived from an EMBL/GenBank/DDBJ whole genome shotgun (WGS) entry which is preliminary data.</text>
</comment>
<evidence type="ECO:0000313" key="10">
    <source>
        <dbReference type="Proteomes" id="UP000037460"/>
    </source>
</evidence>
<dbReference type="AlphaFoldDB" id="A0A0M0LCH2"/>
<dbReference type="InterPro" id="IPR046346">
    <property type="entry name" value="Aminoacid_DH-like_N_sf"/>
</dbReference>
<feature type="binding site" evidence="5">
    <location>
        <position position="261"/>
    </location>
    <ligand>
        <name>a divalent metal cation</name>
        <dbReference type="ChEBI" id="CHEBI:60240"/>
    </ligand>
</feature>
<dbReference type="GO" id="GO:0005739">
    <property type="term" value="C:mitochondrion"/>
    <property type="evidence" value="ECO:0007669"/>
    <property type="project" value="TreeGrafter"/>
</dbReference>
<dbReference type="GO" id="GO:0051287">
    <property type="term" value="F:NAD binding"/>
    <property type="evidence" value="ECO:0007669"/>
    <property type="project" value="InterPro"/>
</dbReference>
<feature type="binding site" evidence="4">
    <location>
        <position position="405"/>
    </location>
    <ligand>
        <name>(S)-malate</name>
        <dbReference type="ChEBI" id="CHEBI:15589"/>
    </ligand>
</feature>
<dbReference type="SMART" id="SM00919">
    <property type="entry name" value="Malic_M"/>
    <property type="match status" value="1"/>
</dbReference>
<dbReference type="GO" id="GO:0004471">
    <property type="term" value="F:malate dehydrogenase (decarboxylating) (NAD+) activity"/>
    <property type="evidence" value="ECO:0007669"/>
    <property type="project" value="TreeGrafter"/>
</dbReference>
<sequence>MQTPKAKGTDILNDPFWNKGSAFTREERDRLKLRGLLPSVYMTLEEQVHFFLVRLREVPDPLQKSLMLSELANRNATLFHRVLIEEIEEIAPLVYTPTVGLVCQQFSHNFTRPRGLTFTPDDRGSMAIMMQNWSHSSCQVAVVTDGSRILGLGDLGANGMGIPIGKLALYCAYGGIAPHRTLPVMLDFGTDNEYYLTDPDYKGWRGRRLRGDDYYSLLDEFMQAVFRRYPSMLLQFEDFSSDKAAPILDKYRKRYLCFNDDIQGTGATVLAGVLGALRMIGRPPEAIKDLKVAVVGAGSAGLGVAQALHTAMLEAGCVDAETASKNFTVFDVKGLLGKGRKGLTAEALPFQRHDLADGLSLEETVKAEKPQLILGLSGRKGTISEGAIRAMAATHERPFVFPLSNPTSQTELTPAQAYEWTQGKAIVATGSPFDPVTYGGQTFSPSQCNNMYIFPGLGLGASVCGAESVPDSMLYRSAVALSKMTSAEELAAGRVFPSVTNIRACALQVGISVAEHAYELKIARNNPGRGETVAQFVTRKMYYPEYVPIFSEVGE</sequence>
<dbReference type="OrthoDB" id="5365701at2759"/>
<evidence type="ECO:0000256" key="2">
    <source>
        <dbReference type="ARBA" id="ARBA00023002"/>
    </source>
</evidence>
<dbReference type="GO" id="GO:0046872">
    <property type="term" value="F:metal ion binding"/>
    <property type="evidence" value="ECO:0007669"/>
    <property type="project" value="UniProtKB-KW"/>
</dbReference>
<dbReference type="Pfam" id="PF00390">
    <property type="entry name" value="malic"/>
    <property type="match status" value="1"/>
</dbReference>
<reference evidence="10" key="2">
    <citation type="journal article" date="2015" name="PLoS Genet.">
        <title>Genome Sequence and Transcriptome Analyses of Chrysochromulina tobin: Metabolic Tools for Enhanced Algal Fitness in the Prominent Order Prymnesiales (Haptophyceae).</title>
        <authorList>
            <person name="Hovde B.T."/>
            <person name="Deodato C.R."/>
            <person name="Hunsperger H.M."/>
            <person name="Ryken S.A."/>
            <person name="Yost W."/>
            <person name="Jha R.K."/>
            <person name="Patterson J."/>
            <person name="Monnat R.J. Jr."/>
            <person name="Barlow S.B."/>
            <person name="Starkenburg S.R."/>
            <person name="Cattolico R.A."/>
        </authorList>
    </citation>
    <scope>NUCLEOTIDE SEQUENCE</scope>
    <source>
        <strain evidence="10">CCMP291</strain>
    </source>
</reference>
<dbReference type="Proteomes" id="UP000037460">
    <property type="component" value="Unassembled WGS sequence"/>
</dbReference>
<feature type="binding site" evidence="5">
    <location>
        <position position="238"/>
    </location>
    <ligand>
        <name>a divalent metal cation</name>
        <dbReference type="ChEBI" id="CHEBI:60240"/>
    </ligand>
</feature>
<dbReference type="EMBL" id="JWZX01002564">
    <property type="protein sequence ID" value="KOO28472.1"/>
    <property type="molecule type" value="Genomic_DNA"/>
</dbReference>
<evidence type="ECO:0000259" key="7">
    <source>
        <dbReference type="SMART" id="SM01274"/>
    </source>
</evidence>
<comment type="similarity">
    <text evidence="1">Belongs to the malic enzymes family.</text>
</comment>
<proteinExistence type="inferred from homology"/>
<dbReference type="InterPro" id="IPR036291">
    <property type="entry name" value="NAD(P)-bd_dom_sf"/>
</dbReference>
<feature type="domain" description="Malic enzyme N-terminal" evidence="7">
    <location>
        <begin position="72"/>
        <end position="252"/>
    </location>
</feature>
<dbReference type="SMART" id="SM01274">
    <property type="entry name" value="malic"/>
    <property type="match status" value="1"/>
</dbReference>